<evidence type="ECO:0000313" key="9">
    <source>
        <dbReference type="EMBL" id="BFD46814.1"/>
    </source>
</evidence>
<feature type="domain" description="CMP/dCMP-type deaminase" evidence="8">
    <location>
        <begin position="1"/>
        <end position="107"/>
    </location>
</feature>
<evidence type="ECO:0000256" key="7">
    <source>
        <dbReference type="HAMAP-Rule" id="MF_00972"/>
    </source>
</evidence>
<evidence type="ECO:0000256" key="1">
    <source>
        <dbReference type="ARBA" id="ARBA00010669"/>
    </source>
</evidence>
<sequence>MEEALKQAQFAFNENEIPVGAIIVNRISNKVISKAHNIVEQTKNPLLHAEIVVINQSCQILSSKNLSDCDMYVTLEPCTMCAAAISFARIGRLFYAANDPKQGGVENGGRFFNSKYCFYHPEIYSGFSAKISENLMKEFFKKVRSLE</sequence>
<dbReference type="GO" id="GO:0002100">
    <property type="term" value="P:tRNA wobble adenosine to inosine editing"/>
    <property type="evidence" value="ECO:0007669"/>
    <property type="project" value="UniProtKB-UniRule"/>
</dbReference>
<feature type="binding site" evidence="7">
    <location>
        <position position="81"/>
    </location>
    <ligand>
        <name>Zn(2+)</name>
        <dbReference type="ChEBI" id="CHEBI:29105"/>
        <note>catalytic</note>
    </ligand>
</feature>
<dbReference type="Pfam" id="PF14437">
    <property type="entry name" value="MafB19-deam"/>
    <property type="match status" value="1"/>
</dbReference>
<dbReference type="PANTHER" id="PTHR11079">
    <property type="entry name" value="CYTOSINE DEAMINASE FAMILY MEMBER"/>
    <property type="match status" value="1"/>
</dbReference>
<keyword evidence="5 7" id="KW-0862">Zinc</keyword>
<dbReference type="AlphaFoldDB" id="A0AAT9GAM3"/>
<accession>A0AAT9GAM3</accession>
<dbReference type="PANTHER" id="PTHR11079:SF179">
    <property type="entry name" value="TRNA(ADENINE(34)) DEAMINASE, CHLOROPLASTIC"/>
    <property type="match status" value="1"/>
</dbReference>
<dbReference type="HAMAP" id="MF_00972">
    <property type="entry name" value="tRNA_aden_deaminase"/>
    <property type="match status" value="1"/>
</dbReference>
<evidence type="ECO:0000256" key="6">
    <source>
        <dbReference type="ARBA" id="ARBA00048045"/>
    </source>
</evidence>
<keyword evidence="4 7" id="KW-0378">Hydrolase</keyword>
<proteinExistence type="inferred from homology"/>
<comment type="subunit">
    <text evidence="7">Homodimer.</text>
</comment>
<keyword evidence="2 7" id="KW-0819">tRNA processing</keyword>
<dbReference type="InterPro" id="IPR016193">
    <property type="entry name" value="Cytidine_deaminase-like"/>
</dbReference>
<dbReference type="CDD" id="cd01285">
    <property type="entry name" value="nucleoside_deaminase"/>
    <property type="match status" value="1"/>
</dbReference>
<comment type="similarity">
    <text evidence="1">Belongs to the cytidine and deoxycytidylate deaminase family. ADAT2 subfamily.</text>
</comment>
<feature type="binding site" evidence="7">
    <location>
        <position position="78"/>
    </location>
    <ligand>
        <name>Zn(2+)</name>
        <dbReference type="ChEBI" id="CHEBI:29105"/>
        <note>catalytic</note>
    </ligand>
</feature>
<comment type="function">
    <text evidence="7">Catalyzes the deamination of adenosine to inosine at the wobble position 34 of tRNA(Arg2).</text>
</comment>
<dbReference type="EMBL" id="AP029170">
    <property type="protein sequence ID" value="BFD46814.1"/>
    <property type="molecule type" value="Genomic_DNA"/>
</dbReference>
<gene>
    <name evidence="7" type="primary">tadA</name>
    <name evidence="9" type="ORF">DMENIID0002_14600</name>
</gene>
<dbReference type="InterPro" id="IPR016192">
    <property type="entry name" value="APOBEC/CMP_deaminase_Zn-bd"/>
</dbReference>
<dbReference type="InterPro" id="IPR028883">
    <property type="entry name" value="tRNA_aden_deaminase"/>
</dbReference>
<comment type="cofactor">
    <cofactor evidence="7">
        <name>Zn(2+)</name>
        <dbReference type="ChEBI" id="CHEBI:29105"/>
    </cofactor>
    <text evidence="7">Binds 1 zinc ion per subunit.</text>
</comment>
<dbReference type="Gene3D" id="3.40.140.10">
    <property type="entry name" value="Cytidine Deaminase, domain 2"/>
    <property type="match status" value="1"/>
</dbReference>
<comment type="catalytic activity">
    <reaction evidence="6 7">
        <text>adenosine(34) in tRNA + H2O + H(+) = inosine(34) in tRNA + NH4(+)</text>
        <dbReference type="Rhea" id="RHEA:43168"/>
        <dbReference type="Rhea" id="RHEA-COMP:10373"/>
        <dbReference type="Rhea" id="RHEA-COMP:10374"/>
        <dbReference type="ChEBI" id="CHEBI:15377"/>
        <dbReference type="ChEBI" id="CHEBI:15378"/>
        <dbReference type="ChEBI" id="CHEBI:28938"/>
        <dbReference type="ChEBI" id="CHEBI:74411"/>
        <dbReference type="ChEBI" id="CHEBI:82852"/>
        <dbReference type="EC" id="3.5.4.33"/>
    </reaction>
</comment>
<dbReference type="EC" id="3.5.4.33" evidence="7"/>
<evidence type="ECO:0000256" key="4">
    <source>
        <dbReference type="ARBA" id="ARBA00022801"/>
    </source>
</evidence>
<reference evidence="9" key="1">
    <citation type="submission" date="2024-01" db="EMBL/GenBank/DDBJ databases">
        <title>Sequencing the genomes of a sandfly, Sergentomyia squamirostris, and its two endosymbionts.</title>
        <authorList>
            <person name="Itokawa K."/>
            <person name="Sanjoba C."/>
        </authorList>
    </citation>
    <scope>NUCLEOTIDE SEQUENCE</scope>
    <source>
        <strain evidence="9">RiSSQ</strain>
    </source>
</reference>
<protein>
    <recommendedName>
        <fullName evidence="7">tRNA-specific adenosine deaminase</fullName>
        <ecNumber evidence="7">3.5.4.33</ecNumber>
    </recommendedName>
</protein>
<evidence type="ECO:0000256" key="2">
    <source>
        <dbReference type="ARBA" id="ARBA00022694"/>
    </source>
</evidence>
<keyword evidence="3 7" id="KW-0479">Metal-binding</keyword>
<dbReference type="GO" id="GO:0008270">
    <property type="term" value="F:zinc ion binding"/>
    <property type="evidence" value="ECO:0007669"/>
    <property type="project" value="UniProtKB-UniRule"/>
</dbReference>
<dbReference type="InterPro" id="IPR002125">
    <property type="entry name" value="CMP_dCMP_dom"/>
</dbReference>
<evidence type="ECO:0000256" key="3">
    <source>
        <dbReference type="ARBA" id="ARBA00022723"/>
    </source>
</evidence>
<dbReference type="InterPro" id="IPR058535">
    <property type="entry name" value="MafB19-deam"/>
</dbReference>
<feature type="binding site" evidence="7">
    <location>
        <position position="48"/>
    </location>
    <ligand>
        <name>Zn(2+)</name>
        <dbReference type="ChEBI" id="CHEBI:29105"/>
        <note>catalytic</note>
    </ligand>
</feature>
<dbReference type="GO" id="GO:0052717">
    <property type="term" value="F:tRNA-specific adenosine-34 deaminase activity"/>
    <property type="evidence" value="ECO:0007669"/>
    <property type="project" value="UniProtKB-UniRule"/>
</dbReference>
<dbReference type="PROSITE" id="PS51747">
    <property type="entry name" value="CYT_DCMP_DEAMINASES_2"/>
    <property type="match status" value="1"/>
</dbReference>
<evidence type="ECO:0000256" key="5">
    <source>
        <dbReference type="ARBA" id="ARBA00022833"/>
    </source>
</evidence>
<dbReference type="PROSITE" id="PS00903">
    <property type="entry name" value="CYT_DCMP_DEAMINASES_1"/>
    <property type="match status" value="1"/>
</dbReference>
<feature type="active site" description="Proton donor" evidence="7">
    <location>
        <position position="50"/>
    </location>
</feature>
<evidence type="ECO:0000259" key="8">
    <source>
        <dbReference type="PROSITE" id="PS51747"/>
    </source>
</evidence>
<name>A0AAT9GAM3_9RICK</name>
<organism evidence="9">
    <name type="scientific">Candidatus Tisiphia endosymbiont of Sergentomyia squamirostris</name>
    <dbReference type="NCBI Taxonomy" id="3113639"/>
    <lineage>
        <taxon>Bacteria</taxon>
        <taxon>Pseudomonadati</taxon>
        <taxon>Pseudomonadota</taxon>
        <taxon>Alphaproteobacteria</taxon>
        <taxon>Rickettsiales</taxon>
        <taxon>Rickettsiaceae</taxon>
        <taxon>Rickettsieae</taxon>
        <taxon>Candidatus Tisiphia</taxon>
    </lineage>
</organism>
<dbReference type="SUPFAM" id="SSF53927">
    <property type="entry name" value="Cytidine deaminase-like"/>
    <property type="match status" value="1"/>
</dbReference>